<dbReference type="EMBL" id="AP024086">
    <property type="protein sequence ID" value="BCL62640.1"/>
    <property type="molecule type" value="Genomic_DNA"/>
</dbReference>
<protein>
    <submittedName>
        <fullName evidence="1">Uncharacterized protein</fullName>
    </submittedName>
</protein>
<dbReference type="Proteomes" id="UP000826725">
    <property type="component" value="Chromosome"/>
</dbReference>
<proteinExistence type="predicted"/>
<dbReference type="KEGG" id="dbk:DGMP_33330"/>
<reference evidence="1" key="1">
    <citation type="submission" date="2020-09" db="EMBL/GenBank/DDBJ databases">
        <title>Desulfogranum mesoprofundum gen. nov., sp. nov., a novel mesophilic, sulfate-reducing chemolithoautotroph isolated from a deep-sea hydrothermal vent chimney in the Suiyo Seamount.</title>
        <authorList>
            <person name="Hashimoto Y."/>
            <person name="Nakagawa S."/>
        </authorList>
    </citation>
    <scope>NUCLEOTIDE SEQUENCE</scope>
    <source>
        <strain evidence="1">KT2</strain>
    </source>
</reference>
<dbReference type="RefSeq" id="WP_228854969.1">
    <property type="nucleotide sequence ID" value="NZ_AP024086.1"/>
</dbReference>
<accession>A0A8D5FS33</accession>
<keyword evidence="2" id="KW-1185">Reference proteome</keyword>
<gene>
    <name evidence="1" type="ORF">DGMP_33330</name>
</gene>
<name>A0A8D5FS33_9BACT</name>
<evidence type="ECO:0000313" key="2">
    <source>
        <dbReference type="Proteomes" id="UP000826725"/>
    </source>
</evidence>
<organism evidence="1 2">
    <name type="scientific">Desulfomarina profundi</name>
    <dbReference type="NCBI Taxonomy" id="2772557"/>
    <lineage>
        <taxon>Bacteria</taxon>
        <taxon>Pseudomonadati</taxon>
        <taxon>Thermodesulfobacteriota</taxon>
        <taxon>Desulfobulbia</taxon>
        <taxon>Desulfobulbales</taxon>
        <taxon>Desulfobulbaceae</taxon>
        <taxon>Desulfomarina</taxon>
    </lineage>
</organism>
<dbReference type="AlphaFoldDB" id="A0A8D5FS33"/>
<evidence type="ECO:0000313" key="1">
    <source>
        <dbReference type="EMBL" id="BCL62640.1"/>
    </source>
</evidence>
<sequence length="63" mass="7079">MKISVDKNVVEITPDSPEETSALDVLWKIIIDCYGNNKKLVPMGQFIPGVDKFARFNIEGPKE</sequence>